<proteinExistence type="predicted"/>
<comment type="caution">
    <text evidence="1">The sequence shown here is derived from an EMBL/GenBank/DDBJ whole genome shotgun (WGS) entry which is preliminary data.</text>
</comment>
<keyword evidence="2" id="KW-1185">Reference proteome</keyword>
<sequence length="62" mass="6573">MLLAADISMGRIAIMLAACRVGRPTLLWALKVMKAASEFAVGKAFNNGLLTDLLLNVVWAAA</sequence>
<protein>
    <submittedName>
        <fullName evidence="1">Uncharacterized protein</fullName>
    </submittedName>
</protein>
<accession>I1E066</accession>
<dbReference type="EMBL" id="BAFK01000016">
    <property type="protein sequence ID" value="GAB59694.1"/>
    <property type="molecule type" value="Genomic_DNA"/>
</dbReference>
<organism evidence="1 2">
    <name type="scientific">Rheinheimera nanhaiensis E407-8</name>
    <dbReference type="NCBI Taxonomy" id="562729"/>
    <lineage>
        <taxon>Bacteria</taxon>
        <taxon>Pseudomonadati</taxon>
        <taxon>Pseudomonadota</taxon>
        <taxon>Gammaproteobacteria</taxon>
        <taxon>Chromatiales</taxon>
        <taxon>Chromatiaceae</taxon>
        <taxon>Rheinheimera</taxon>
    </lineage>
</organism>
<dbReference type="AlphaFoldDB" id="I1E066"/>
<reference evidence="1 2" key="1">
    <citation type="journal article" date="2012" name="J. Bacteriol.">
        <title>Genome Sequence of the Protease-Producing Bacterium Rheinheimera nanhaiensis E407-8T, Isolated from Deep-Sea Sediment of the South China Sea.</title>
        <authorList>
            <person name="Zhang X.-Y."/>
            <person name="Zhang Y.-J."/>
            <person name="Qin Q.-L."/>
            <person name="Xie B.-B."/>
            <person name="Chen X.-L."/>
            <person name="Zhou B.-C."/>
            <person name="Zhang Y.-Z."/>
        </authorList>
    </citation>
    <scope>NUCLEOTIDE SEQUENCE [LARGE SCALE GENOMIC DNA]</scope>
    <source>
        <strain evidence="1 2">E407-8</strain>
    </source>
</reference>
<gene>
    <name evidence="1" type="ORF">RNAN_2700</name>
</gene>
<evidence type="ECO:0000313" key="2">
    <source>
        <dbReference type="Proteomes" id="UP000004374"/>
    </source>
</evidence>
<dbReference type="Proteomes" id="UP000004374">
    <property type="component" value="Unassembled WGS sequence"/>
</dbReference>
<evidence type="ECO:0000313" key="1">
    <source>
        <dbReference type="EMBL" id="GAB59694.1"/>
    </source>
</evidence>
<name>I1E066_9GAMM</name>